<keyword evidence="4 6" id="KW-1133">Transmembrane helix</keyword>
<evidence type="ECO:0000256" key="6">
    <source>
        <dbReference type="SAM" id="Phobius"/>
    </source>
</evidence>
<dbReference type="Gene3D" id="2.30.30.60">
    <property type="match status" value="1"/>
</dbReference>
<evidence type="ECO:0000313" key="9">
    <source>
        <dbReference type="Proteomes" id="UP000658258"/>
    </source>
</evidence>
<dbReference type="InterPro" id="IPR023408">
    <property type="entry name" value="MscS_beta-dom_sf"/>
</dbReference>
<evidence type="ECO:0000256" key="1">
    <source>
        <dbReference type="ARBA" id="ARBA00004141"/>
    </source>
</evidence>
<dbReference type="SUPFAM" id="SSF50182">
    <property type="entry name" value="Sm-like ribonucleoproteins"/>
    <property type="match status" value="1"/>
</dbReference>
<dbReference type="Proteomes" id="UP000658258">
    <property type="component" value="Unassembled WGS sequence"/>
</dbReference>
<dbReference type="PANTHER" id="PTHR30566">
    <property type="entry name" value="YNAI-RELATED MECHANOSENSITIVE ION CHANNEL"/>
    <property type="match status" value="1"/>
</dbReference>
<organism evidence="8 9">
    <name type="scientific">Roseivirga thermotolerans</name>
    <dbReference type="NCBI Taxonomy" id="1758176"/>
    <lineage>
        <taxon>Bacteria</taxon>
        <taxon>Pseudomonadati</taxon>
        <taxon>Bacteroidota</taxon>
        <taxon>Cytophagia</taxon>
        <taxon>Cytophagales</taxon>
        <taxon>Roseivirgaceae</taxon>
        <taxon>Roseivirga</taxon>
    </lineage>
</organism>
<dbReference type="PANTHER" id="PTHR30566:SF5">
    <property type="entry name" value="MECHANOSENSITIVE ION CHANNEL PROTEIN 1, MITOCHONDRIAL-RELATED"/>
    <property type="match status" value="1"/>
</dbReference>
<feature type="transmembrane region" description="Helical" evidence="6">
    <location>
        <begin position="57"/>
        <end position="76"/>
    </location>
</feature>
<evidence type="ECO:0000313" key="8">
    <source>
        <dbReference type="EMBL" id="GHE72060.1"/>
    </source>
</evidence>
<name>A0ABQ3I8T5_9BACT</name>
<dbReference type="SUPFAM" id="SSF82861">
    <property type="entry name" value="Mechanosensitive channel protein MscS (YggB), transmembrane region"/>
    <property type="match status" value="1"/>
</dbReference>
<protein>
    <submittedName>
        <fullName evidence="8">Mechanosensitive ion channel protein MscS</fullName>
    </submittedName>
</protein>
<dbReference type="Gene3D" id="1.10.287.1260">
    <property type="match status" value="1"/>
</dbReference>
<feature type="domain" description="Mechanosensitive ion channel MscS" evidence="7">
    <location>
        <begin position="99"/>
        <end position="173"/>
    </location>
</feature>
<comment type="similarity">
    <text evidence="2">Belongs to the MscS (TC 1.A.23) family.</text>
</comment>
<reference evidence="9" key="1">
    <citation type="journal article" date="2019" name="Int. J. Syst. Evol. Microbiol.">
        <title>The Global Catalogue of Microorganisms (GCM) 10K type strain sequencing project: providing services to taxonomists for standard genome sequencing and annotation.</title>
        <authorList>
            <consortium name="The Broad Institute Genomics Platform"/>
            <consortium name="The Broad Institute Genome Sequencing Center for Infectious Disease"/>
            <person name="Wu L."/>
            <person name="Ma J."/>
        </authorList>
    </citation>
    <scope>NUCLEOTIDE SEQUENCE [LARGE SCALE GENOMIC DNA]</scope>
    <source>
        <strain evidence="9">CGMCC 1.15111</strain>
    </source>
</reference>
<dbReference type="EMBL" id="BNAG01000004">
    <property type="protein sequence ID" value="GHE72060.1"/>
    <property type="molecule type" value="Genomic_DNA"/>
</dbReference>
<feature type="transmembrane region" description="Helical" evidence="6">
    <location>
        <begin position="20"/>
        <end position="37"/>
    </location>
</feature>
<dbReference type="InterPro" id="IPR011014">
    <property type="entry name" value="MscS_channel_TM-2"/>
</dbReference>
<keyword evidence="5 6" id="KW-0472">Membrane</keyword>
<dbReference type="InterPro" id="IPR010920">
    <property type="entry name" value="LSM_dom_sf"/>
</dbReference>
<feature type="transmembrane region" description="Helical" evidence="6">
    <location>
        <begin position="82"/>
        <end position="110"/>
    </location>
</feature>
<keyword evidence="3 6" id="KW-0812">Transmembrane</keyword>
<proteinExistence type="inferred from homology"/>
<accession>A0ABQ3I8T5</accession>
<evidence type="ECO:0000259" key="7">
    <source>
        <dbReference type="Pfam" id="PF00924"/>
    </source>
</evidence>
<dbReference type="Pfam" id="PF00924">
    <property type="entry name" value="MS_channel_2nd"/>
    <property type="match status" value="1"/>
</dbReference>
<sequence length="294" mass="33190">MAMEVSQLTNWLSEPLAKRFLLLLVAFILVMLVARFLKRVLSRYVSDKSTRYQAKKLVTLLGYIVFALSGMLIFNYKLSNITLAVGLAGAGIAFALQEVIMSIAGFLVILSGKYFKVGDRVQMGGVKGDVVDIGVLRTTLMEIGDWVDGDLYNGKMVRLTNSYLFKEPVYNYSGDFPFLWDEIKIPVRTDSDQEYFKGVLNQILDEVVGDFSRDSQASWDKLTGQLYVEKAQIPPMITFSFDENWSTYTLRYVVDFKKRRTTKNLIYEKVHKAILQSGGKVSLAGSSLEVTLTK</sequence>
<evidence type="ECO:0000256" key="2">
    <source>
        <dbReference type="ARBA" id="ARBA00008017"/>
    </source>
</evidence>
<evidence type="ECO:0000256" key="5">
    <source>
        <dbReference type="ARBA" id="ARBA00023136"/>
    </source>
</evidence>
<evidence type="ECO:0000256" key="3">
    <source>
        <dbReference type="ARBA" id="ARBA00022692"/>
    </source>
</evidence>
<keyword evidence="9" id="KW-1185">Reference proteome</keyword>
<comment type="caution">
    <text evidence="8">The sequence shown here is derived from an EMBL/GenBank/DDBJ whole genome shotgun (WGS) entry which is preliminary data.</text>
</comment>
<evidence type="ECO:0000256" key="4">
    <source>
        <dbReference type="ARBA" id="ARBA00022989"/>
    </source>
</evidence>
<dbReference type="InterPro" id="IPR006685">
    <property type="entry name" value="MscS_channel_2nd"/>
</dbReference>
<gene>
    <name evidence="8" type="ORF">GCM10011340_30260</name>
</gene>
<comment type="subcellular location">
    <subcellularLocation>
        <location evidence="1">Membrane</location>
        <topology evidence="1">Multi-pass membrane protein</topology>
    </subcellularLocation>
</comment>